<comment type="caution">
    <text evidence="2">The sequence shown here is derived from an EMBL/GenBank/DDBJ whole genome shotgun (WGS) entry which is preliminary data.</text>
</comment>
<proteinExistence type="predicted"/>
<dbReference type="EMBL" id="JACICE010000002">
    <property type="protein sequence ID" value="MBB3775417.1"/>
    <property type="molecule type" value="Genomic_DNA"/>
</dbReference>
<dbReference type="RefSeq" id="WP_272917021.1">
    <property type="nucleotide sequence ID" value="NZ_BAAADZ010000010.1"/>
</dbReference>
<evidence type="ECO:0000313" key="3">
    <source>
        <dbReference type="Proteomes" id="UP000548685"/>
    </source>
</evidence>
<accession>A0ABR6HXN8</accession>
<evidence type="ECO:0000256" key="1">
    <source>
        <dbReference type="SAM" id="MobiDB-lite"/>
    </source>
</evidence>
<feature type="region of interest" description="Disordered" evidence="1">
    <location>
        <begin position="17"/>
        <end position="44"/>
    </location>
</feature>
<protein>
    <submittedName>
        <fullName evidence="2">Uncharacterized protein</fullName>
    </submittedName>
</protein>
<name>A0ABR6HXN8_9SPHN</name>
<gene>
    <name evidence="2" type="ORF">FHS52_001386</name>
</gene>
<keyword evidence="3" id="KW-1185">Reference proteome</keyword>
<reference evidence="2 3" key="1">
    <citation type="submission" date="2020-08" db="EMBL/GenBank/DDBJ databases">
        <title>Genomic Encyclopedia of Type Strains, Phase IV (KMG-IV): sequencing the most valuable type-strain genomes for metagenomic binning, comparative biology and taxonomic classification.</title>
        <authorList>
            <person name="Goeker M."/>
        </authorList>
    </citation>
    <scope>NUCLEOTIDE SEQUENCE [LARGE SCALE GENOMIC DNA]</scope>
    <source>
        <strain evidence="2 3">DSM 8510</strain>
    </source>
</reference>
<sequence>MNQVSFAALHAATSLATPAIAQGGLPHRPTSPKIASSDMSRRSG</sequence>
<organism evidence="2 3">
    <name type="scientific">Erythrobacter ramosus</name>
    <dbReference type="NCBI Taxonomy" id="35811"/>
    <lineage>
        <taxon>Bacteria</taxon>
        <taxon>Pseudomonadati</taxon>
        <taxon>Pseudomonadota</taxon>
        <taxon>Alphaproteobacteria</taxon>
        <taxon>Sphingomonadales</taxon>
        <taxon>Erythrobacteraceae</taxon>
        <taxon>Erythrobacter/Porphyrobacter group</taxon>
        <taxon>Erythrobacter</taxon>
    </lineage>
</organism>
<evidence type="ECO:0000313" key="2">
    <source>
        <dbReference type="EMBL" id="MBB3775417.1"/>
    </source>
</evidence>
<dbReference type="Proteomes" id="UP000548685">
    <property type="component" value="Unassembled WGS sequence"/>
</dbReference>